<dbReference type="InterPro" id="IPR012347">
    <property type="entry name" value="Ferritin-like"/>
</dbReference>
<evidence type="ECO:0000313" key="2">
    <source>
        <dbReference type="Proteomes" id="UP001365405"/>
    </source>
</evidence>
<dbReference type="SUPFAM" id="SSF47240">
    <property type="entry name" value="Ferritin-like"/>
    <property type="match status" value="1"/>
</dbReference>
<name>A0ABU9CLJ7_9BURK</name>
<dbReference type="GO" id="GO:0097266">
    <property type="term" value="F:phenylacetyl-CoA 1,2-epoxidase activity"/>
    <property type="evidence" value="ECO:0007669"/>
    <property type="project" value="UniProtKB-EC"/>
</dbReference>
<keyword evidence="2" id="KW-1185">Reference proteome</keyword>
<organism evidence="1 2">
    <name type="scientific">Pseudaquabacterium inlustre</name>
    <dbReference type="NCBI Taxonomy" id="2984192"/>
    <lineage>
        <taxon>Bacteria</taxon>
        <taxon>Pseudomonadati</taxon>
        <taxon>Pseudomonadota</taxon>
        <taxon>Betaproteobacteria</taxon>
        <taxon>Burkholderiales</taxon>
        <taxon>Sphaerotilaceae</taxon>
        <taxon>Pseudaquabacterium</taxon>
    </lineage>
</organism>
<dbReference type="PANTHER" id="PTHR30458:SF0">
    <property type="entry name" value="1,2-PHENYLACETYL-COA EPOXIDASE, SUBUNIT C"/>
    <property type="match status" value="1"/>
</dbReference>
<dbReference type="EC" id="1.14.13.149" evidence="1"/>
<dbReference type="InterPro" id="IPR009078">
    <property type="entry name" value="Ferritin-like_SF"/>
</dbReference>
<dbReference type="NCBIfam" id="TIGR02158">
    <property type="entry name" value="PA_CoA_Oxy3"/>
    <property type="match status" value="1"/>
</dbReference>
<keyword evidence="1" id="KW-0560">Oxidoreductase</keyword>
<dbReference type="Gene3D" id="1.20.1260.10">
    <property type="match status" value="1"/>
</dbReference>
<dbReference type="PIRSF" id="PIRSF037834">
    <property type="entry name" value="PA_CoA_Oase3"/>
    <property type="match status" value="1"/>
</dbReference>
<accession>A0ABU9CLJ7</accession>
<dbReference type="InterPro" id="IPR007814">
    <property type="entry name" value="PaaA_PaaC"/>
</dbReference>
<comment type="caution">
    <text evidence="1">The sequence shown here is derived from an EMBL/GenBank/DDBJ whole genome shotgun (WGS) entry which is preliminary data.</text>
</comment>
<dbReference type="PANTHER" id="PTHR30458">
    <property type="entry name" value="PHENYLACETIC ACID DEGRADATION PROTEIN PAA"/>
    <property type="match status" value="1"/>
</dbReference>
<dbReference type="InterPro" id="IPR011882">
    <property type="entry name" value="PaaC"/>
</dbReference>
<reference evidence="1 2" key="1">
    <citation type="submission" date="2024-04" db="EMBL/GenBank/DDBJ databases">
        <title>Novel species of the genus Ideonella isolated from streams.</title>
        <authorList>
            <person name="Lu H."/>
        </authorList>
    </citation>
    <scope>NUCLEOTIDE SEQUENCE [LARGE SCALE GENOMIC DNA]</scope>
    <source>
        <strain evidence="1 2">DXS22W</strain>
    </source>
</reference>
<dbReference type="InterPro" id="IPR052703">
    <property type="entry name" value="Aromatic_CoA_ox/epox"/>
</dbReference>
<dbReference type="EMBL" id="JBBUTH010000009">
    <property type="protein sequence ID" value="MEK8052518.1"/>
    <property type="molecule type" value="Genomic_DNA"/>
</dbReference>
<dbReference type="Pfam" id="PF05138">
    <property type="entry name" value="PaaA_PaaC"/>
    <property type="match status" value="1"/>
</dbReference>
<protein>
    <submittedName>
        <fullName evidence="1">1,2-phenylacetyl-CoA epoxidase subunit PaaC</fullName>
        <ecNumber evidence="1">1.14.13.149</ecNumber>
    </submittedName>
</protein>
<dbReference type="Proteomes" id="UP001365405">
    <property type="component" value="Unassembled WGS sequence"/>
</dbReference>
<evidence type="ECO:0000313" key="1">
    <source>
        <dbReference type="EMBL" id="MEK8052518.1"/>
    </source>
</evidence>
<proteinExistence type="predicted"/>
<gene>
    <name evidence="1" type="primary">paaC</name>
    <name evidence="1" type="ORF">AACH10_19865</name>
</gene>
<dbReference type="RefSeq" id="WP_341412223.1">
    <property type="nucleotide sequence ID" value="NZ_JBBUTH010000009.1"/>
</dbReference>
<sequence>MTASIQLQHSPRLTHLLRIADTALIQAQRLSEWCGHAPILEEDIALTNISLDLIGQTRGLLTHAGQLHAQGGGAAFDEDQLAFLRDERDYRNLTMAELPRGDFAFTVLRNLFLGTWLKLQWERLRDSSDAELAAIAGKALKEARYHQQHAADWVLRLADGTDESRQRVQAALAQLARYIPELFADDAADQAASANGWGPARTALREAWEAEVTAVFSECGLTLPAATKFVSTASNGVHTEHMGRILAEMQYLQRAYPNGVW</sequence>